<evidence type="ECO:0000256" key="9">
    <source>
        <dbReference type="ARBA" id="ARBA00022741"/>
    </source>
</evidence>
<evidence type="ECO:0000259" key="16">
    <source>
        <dbReference type="Pfam" id="PF00391"/>
    </source>
</evidence>
<evidence type="ECO:0000313" key="19">
    <source>
        <dbReference type="EMBL" id="MFD2914565.1"/>
    </source>
</evidence>
<evidence type="ECO:0000256" key="4">
    <source>
        <dbReference type="ARBA" id="ARBA00007837"/>
    </source>
</evidence>
<dbReference type="PROSITE" id="PS00742">
    <property type="entry name" value="PEP_ENZYMES_2"/>
    <property type="match status" value="1"/>
</dbReference>
<comment type="function">
    <text evidence="2 15">Catalyzes the phosphorylation of pyruvate to phosphoenolpyruvate.</text>
</comment>
<organism evidence="19 20">
    <name type="scientific">Psychroserpens luteus</name>
    <dbReference type="NCBI Taxonomy" id="1434066"/>
    <lineage>
        <taxon>Bacteria</taxon>
        <taxon>Pseudomonadati</taxon>
        <taxon>Bacteroidota</taxon>
        <taxon>Flavobacteriia</taxon>
        <taxon>Flavobacteriales</taxon>
        <taxon>Flavobacteriaceae</taxon>
        <taxon>Psychroserpens</taxon>
    </lineage>
</organism>
<dbReference type="InterPro" id="IPR008279">
    <property type="entry name" value="PEP-util_enz_mobile_dom"/>
</dbReference>
<evidence type="ECO:0000256" key="12">
    <source>
        <dbReference type="ARBA" id="ARBA00022842"/>
    </source>
</evidence>
<dbReference type="InterPro" id="IPR002192">
    <property type="entry name" value="PPDK_AMP/ATP-bd"/>
</dbReference>
<dbReference type="Gene3D" id="3.20.20.60">
    <property type="entry name" value="Phosphoenolpyruvate-binding domains"/>
    <property type="match status" value="1"/>
</dbReference>
<evidence type="ECO:0000256" key="7">
    <source>
        <dbReference type="ARBA" id="ARBA00022679"/>
    </source>
</evidence>
<dbReference type="SUPFAM" id="SSF52009">
    <property type="entry name" value="Phosphohistidine domain"/>
    <property type="match status" value="1"/>
</dbReference>
<dbReference type="PROSITE" id="PS00370">
    <property type="entry name" value="PEP_ENZYMES_PHOS_SITE"/>
    <property type="match status" value="1"/>
</dbReference>
<evidence type="ECO:0000256" key="8">
    <source>
        <dbReference type="ARBA" id="ARBA00022723"/>
    </source>
</evidence>
<dbReference type="Gene3D" id="3.30.470.20">
    <property type="entry name" value="ATP-grasp fold, B domain"/>
    <property type="match status" value="1"/>
</dbReference>
<evidence type="ECO:0000256" key="2">
    <source>
        <dbReference type="ARBA" id="ARBA00002988"/>
    </source>
</evidence>
<gene>
    <name evidence="19" type="primary">ppsA</name>
    <name evidence="19" type="ORF">ACFS29_02860</name>
</gene>
<dbReference type="GO" id="GO:0008986">
    <property type="term" value="F:pyruvate, water dikinase activity"/>
    <property type="evidence" value="ECO:0007669"/>
    <property type="project" value="UniProtKB-EC"/>
</dbReference>
<comment type="similarity">
    <text evidence="4 15">Belongs to the PEP-utilizing enzyme family.</text>
</comment>
<feature type="domain" description="Pyruvate phosphate dikinase AMP/ATP-binding" evidence="17">
    <location>
        <begin position="18"/>
        <end position="341"/>
    </location>
</feature>
<dbReference type="InterPro" id="IPR036637">
    <property type="entry name" value="Phosphohistidine_dom_sf"/>
</dbReference>
<keyword evidence="11 15" id="KW-0067">ATP-binding</keyword>
<protein>
    <recommendedName>
        <fullName evidence="6 15">Phosphoenolpyruvate synthase</fullName>
        <shortName evidence="15">PEP synthase</shortName>
        <ecNumber evidence="5 15">2.7.9.2</ecNumber>
    </recommendedName>
    <alternativeName>
        <fullName evidence="13 15">Pyruvate, water dikinase</fullName>
    </alternativeName>
</protein>
<evidence type="ECO:0000256" key="1">
    <source>
        <dbReference type="ARBA" id="ARBA00001946"/>
    </source>
</evidence>
<dbReference type="Proteomes" id="UP001597548">
    <property type="component" value="Unassembled WGS sequence"/>
</dbReference>
<reference evidence="20" key="1">
    <citation type="journal article" date="2019" name="Int. J. Syst. Evol. Microbiol.">
        <title>The Global Catalogue of Microorganisms (GCM) 10K type strain sequencing project: providing services to taxonomists for standard genome sequencing and annotation.</title>
        <authorList>
            <consortium name="The Broad Institute Genomics Platform"/>
            <consortium name="The Broad Institute Genome Sequencing Center for Infectious Disease"/>
            <person name="Wu L."/>
            <person name="Ma J."/>
        </authorList>
    </citation>
    <scope>NUCLEOTIDE SEQUENCE [LARGE SCALE GENOMIC DNA]</scope>
    <source>
        <strain evidence="20">KCTC 32514</strain>
    </source>
</reference>
<comment type="caution">
    <text evidence="19">The sequence shown here is derived from an EMBL/GenBank/DDBJ whole genome shotgun (WGS) entry which is preliminary data.</text>
</comment>
<dbReference type="EMBL" id="JBHUOS010000001">
    <property type="protein sequence ID" value="MFD2914565.1"/>
    <property type="molecule type" value="Genomic_DNA"/>
</dbReference>
<evidence type="ECO:0000259" key="18">
    <source>
        <dbReference type="Pfam" id="PF02896"/>
    </source>
</evidence>
<comment type="catalytic activity">
    <reaction evidence="14 15">
        <text>pyruvate + ATP + H2O = phosphoenolpyruvate + AMP + phosphate + 2 H(+)</text>
        <dbReference type="Rhea" id="RHEA:11364"/>
        <dbReference type="ChEBI" id="CHEBI:15361"/>
        <dbReference type="ChEBI" id="CHEBI:15377"/>
        <dbReference type="ChEBI" id="CHEBI:15378"/>
        <dbReference type="ChEBI" id="CHEBI:30616"/>
        <dbReference type="ChEBI" id="CHEBI:43474"/>
        <dbReference type="ChEBI" id="CHEBI:58702"/>
        <dbReference type="ChEBI" id="CHEBI:456215"/>
        <dbReference type="EC" id="2.7.9.2"/>
    </reaction>
</comment>
<dbReference type="PIRSF" id="PIRSF000854">
    <property type="entry name" value="PEP_synthase"/>
    <property type="match status" value="1"/>
</dbReference>
<evidence type="ECO:0000256" key="14">
    <source>
        <dbReference type="ARBA" id="ARBA00047700"/>
    </source>
</evidence>
<evidence type="ECO:0000256" key="6">
    <source>
        <dbReference type="ARBA" id="ARBA00021623"/>
    </source>
</evidence>
<evidence type="ECO:0000256" key="11">
    <source>
        <dbReference type="ARBA" id="ARBA00022840"/>
    </source>
</evidence>
<dbReference type="Gene3D" id="3.30.1490.20">
    <property type="entry name" value="ATP-grasp fold, A domain"/>
    <property type="match status" value="1"/>
</dbReference>
<dbReference type="NCBIfam" id="TIGR01418">
    <property type="entry name" value="PEP_synth"/>
    <property type="match status" value="1"/>
</dbReference>
<evidence type="ECO:0000259" key="17">
    <source>
        <dbReference type="Pfam" id="PF01326"/>
    </source>
</evidence>
<dbReference type="SUPFAM" id="SSF51621">
    <property type="entry name" value="Phosphoenolpyruvate/pyruvate domain"/>
    <property type="match status" value="1"/>
</dbReference>
<comment type="cofactor">
    <cofactor evidence="1 15">
        <name>Mg(2+)</name>
        <dbReference type="ChEBI" id="CHEBI:18420"/>
    </cofactor>
</comment>
<keyword evidence="8 15" id="KW-0479">Metal-binding</keyword>
<keyword evidence="9 15" id="KW-0547">Nucleotide-binding</keyword>
<dbReference type="EC" id="2.7.9.2" evidence="5 15"/>
<dbReference type="RefSeq" id="WP_194507752.1">
    <property type="nucleotide sequence ID" value="NZ_JADILU010000003.1"/>
</dbReference>
<keyword evidence="20" id="KW-1185">Reference proteome</keyword>
<dbReference type="InterPro" id="IPR023151">
    <property type="entry name" value="PEP_util_CS"/>
</dbReference>
<dbReference type="InterPro" id="IPR000121">
    <property type="entry name" value="PEP_util_C"/>
</dbReference>
<evidence type="ECO:0000256" key="15">
    <source>
        <dbReference type="PIRNR" id="PIRNR000854"/>
    </source>
</evidence>
<feature type="domain" description="PEP-utilising enzyme C-terminal" evidence="18">
    <location>
        <begin position="488"/>
        <end position="778"/>
    </location>
</feature>
<feature type="domain" description="PEP-utilising enzyme mobile" evidence="16">
    <location>
        <begin position="382"/>
        <end position="452"/>
    </location>
</feature>
<dbReference type="PANTHER" id="PTHR43030:SF1">
    <property type="entry name" value="PHOSPHOENOLPYRUVATE SYNTHASE"/>
    <property type="match status" value="1"/>
</dbReference>
<dbReference type="InterPro" id="IPR013815">
    <property type="entry name" value="ATP_grasp_subdomain_1"/>
</dbReference>
<evidence type="ECO:0000313" key="20">
    <source>
        <dbReference type="Proteomes" id="UP001597548"/>
    </source>
</evidence>
<proteinExistence type="inferred from homology"/>
<comment type="pathway">
    <text evidence="3 15">Carbohydrate biosynthesis; gluconeogenesis.</text>
</comment>
<keyword evidence="7 15" id="KW-0808">Transferase</keyword>
<sequence length="798" mass="88360">MESRIKKFSEIAISDIGLVGGKNASLGEMYNKLTSKGVRVPNGFATTSAAFWEFLKENKIQETLKVLLTQLDRESYSNLEAIGEQARNYILNGTFSVDFSEEIKSAYKNLCKESNCAVAVRSSATAEDLPDASFAGQHETFLNIKGEEELLKAIKKCIASLYTNRAIKYREDKGFKHDTIALSVGVQLMVRSDKGCSGVGFTIEPESGFNNIIHLSGVWGLGENIVQGVVSPDEYYVFKPSLKTNKYPIIQKKLGDKKLTMIYSESSHDLATINIDTPEDKQQQFVLTDAEVVVMAKWAKCIEDHYKKAMDIEWAKDGLSGELFITQARPETVHQTRNKNIHIEYNLLEKGELLAQGNAVGSKIAVGKARLIKSPKDADELSPDTIIVTDTITPDWDPLLKQVAGIVTNKGGRTSHAAIVARELGVPAIVGCDDATQAIQDGEIITVTCSQGKTGYIYQGKCAFEKKEIDFSNIKLPKTEAKMILADPENAFQLSFYPNNGVGLLRMEFIITHLVKVHPMALVKFNAINDVAIQKEIIEITKTYADKTEYFVDKLSQGIATIAAAFYPKEVIVRLSDFKTNEYANLIGGAQFEPKEENPMLGFRGASRYYSDLYKDGFALECRAIKKVREVMGLTNLKVMVPFCRTIKEGKKVLVSLENNGLKRGEDGLEVYTMVEIPSNVILAEQFAEIFDGFSIGSNDLTQLTLGIDRDSQLMGELFDENDEAAKKMISMAIHSANKTKTKIGLCGQAPSDFPEFATFLINEGIDSISFNPDALLQGIENINKAEKSVFNKKQIHN</sequence>
<dbReference type="SUPFAM" id="SSF56059">
    <property type="entry name" value="Glutathione synthetase ATP-binding domain-like"/>
    <property type="match status" value="1"/>
</dbReference>
<evidence type="ECO:0000256" key="3">
    <source>
        <dbReference type="ARBA" id="ARBA00004742"/>
    </source>
</evidence>
<dbReference type="Pfam" id="PF02896">
    <property type="entry name" value="PEP-utilizers_C"/>
    <property type="match status" value="1"/>
</dbReference>
<dbReference type="Gene3D" id="3.50.30.10">
    <property type="entry name" value="Phosphohistidine domain"/>
    <property type="match status" value="1"/>
</dbReference>
<accession>A0ABW5ZNJ7</accession>
<dbReference type="NCBIfam" id="NF005057">
    <property type="entry name" value="PRK06464.1"/>
    <property type="match status" value="1"/>
</dbReference>
<evidence type="ECO:0000256" key="13">
    <source>
        <dbReference type="ARBA" id="ARBA00033470"/>
    </source>
</evidence>
<dbReference type="Pfam" id="PF00391">
    <property type="entry name" value="PEP-utilizers"/>
    <property type="match status" value="1"/>
</dbReference>
<dbReference type="InterPro" id="IPR018274">
    <property type="entry name" value="PEP_util_AS"/>
</dbReference>
<name>A0ABW5ZNJ7_9FLAO</name>
<dbReference type="InterPro" id="IPR006319">
    <property type="entry name" value="PEP_synth"/>
</dbReference>
<keyword evidence="10 15" id="KW-0418">Kinase</keyword>
<dbReference type="PANTHER" id="PTHR43030">
    <property type="entry name" value="PHOSPHOENOLPYRUVATE SYNTHASE"/>
    <property type="match status" value="1"/>
</dbReference>
<dbReference type="InterPro" id="IPR040442">
    <property type="entry name" value="Pyrv_kinase-like_dom_sf"/>
</dbReference>
<evidence type="ECO:0000256" key="10">
    <source>
        <dbReference type="ARBA" id="ARBA00022777"/>
    </source>
</evidence>
<dbReference type="Pfam" id="PF01326">
    <property type="entry name" value="PPDK_N"/>
    <property type="match status" value="1"/>
</dbReference>
<dbReference type="InterPro" id="IPR015813">
    <property type="entry name" value="Pyrv/PenolPyrv_kinase-like_dom"/>
</dbReference>
<keyword evidence="12 15" id="KW-0460">Magnesium</keyword>
<evidence type="ECO:0000256" key="5">
    <source>
        <dbReference type="ARBA" id="ARBA00011996"/>
    </source>
</evidence>